<gene>
    <name evidence="1" type="ORF">T190423A01A_90020</name>
</gene>
<reference evidence="1 2" key="1">
    <citation type="submission" date="2024-05" db="EMBL/GenBank/DDBJ databases">
        <authorList>
            <person name="Duchaud E."/>
        </authorList>
    </citation>
    <scope>NUCLEOTIDE SEQUENCE [LARGE SCALE GENOMIC DNA]</scope>
    <source>
        <strain evidence="1">Ena-SAMPLE-TAB-13-05-2024-13:56:06:370-140308</strain>
    </source>
</reference>
<proteinExistence type="predicted"/>
<dbReference type="Pfam" id="PF17642">
    <property type="entry name" value="TssD"/>
    <property type="match status" value="1"/>
</dbReference>
<evidence type="ECO:0000313" key="2">
    <source>
        <dbReference type="Proteomes" id="UP001497527"/>
    </source>
</evidence>
<protein>
    <submittedName>
        <fullName evidence="1">Uncharacterized protein</fullName>
    </submittedName>
</protein>
<organism evidence="1 2">
    <name type="scientific">Tenacibaculum polynesiense</name>
    <dbReference type="NCBI Taxonomy" id="3137857"/>
    <lineage>
        <taxon>Bacteria</taxon>
        <taxon>Pseudomonadati</taxon>
        <taxon>Bacteroidota</taxon>
        <taxon>Flavobacteriia</taxon>
        <taxon>Flavobacteriales</taxon>
        <taxon>Flavobacteriaceae</taxon>
        <taxon>Tenacibaculum</taxon>
    </lineage>
</organism>
<comment type="caution">
    <text evidence="1">The sequence shown here is derived from an EMBL/GenBank/DDBJ whole genome shotgun (WGS) entry which is preliminary data.</text>
</comment>
<sequence>MSIITKVIIDDIEHNVLKYNWSFNQKADKNGKPNSTPTGGLIKITIETTGNPLFNEWAINQNMMKYVQVVQSPSSRITKNRVIEFYDSICVSIDDDFDGVNNQPMSTTVTISSPLIVLDGTVIMEKYWKVTDLEQQTPNNTTSTEPQIIGYYITNTENERISEYFAGDTIILNVETENCLGKLISLNLFDKEYDFKHNGIILKNDILKDYEINSDLEQITLEVVEEEEEETIE</sequence>
<accession>A0ABM9PG40</accession>
<dbReference type="Proteomes" id="UP001497527">
    <property type="component" value="Unassembled WGS sequence"/>
</dbReference>
<dbReference type="RefSeq" id="WP_348721689.1">
    <property type="nucleotide sequence ID" value="NZ_CAXJIO010000018.1"/>
</dbReference>
<dbReference type="EMBL" id="CAXJIO010000018">
    <property type="protein sequence ID" value="CAL2104595.1"/>
    <property type="molecule type" value="Genomic_DNA"/>
</dbReference>
<name>A0ABM9PG40_9FLAO</name>
<keyword evidence="2" id="KW-1185">Reference proteome</keyword>
<dbReference type="InterPro" id="IPR041408">
    <property type="entry name" value="Hcp_Tssd"/>
</dbReference>
<evidence type="ECO:0000313" key="1">
    <source>
        <dbReference type="EMBL" id="CAL2104595.1"/>
    </source>
</evidence>